<protein>
    <submittedName>
        <fullName evidence="3">Prolyl 4-hydroxylase alpha subunit domain-containing protein</fullName>
    </submittedName>
</protein>
<dbReference type="Gene3D" id="2.60.120.620">
    <property type="entry name" value="q2cbj1_9rhob like domain"/>
    <property type="match status" value="1"/>
</dbReference>
<feature type="signal peptide" evidence="1">
    <location>
        <begin position="1"/>
        <end position="23"/>
    </location>
</feature>
<organism evidence="2 3">
    <name type="scientific">Plectus sambesii</name>
    <dbReference type="NCBI Taxonomy" id="2011161"/>
    <lineage>
        <taxon>Eukaryota</taxon>
        <taxon>Metazoa</taxon>
        <taxon>Ecdysozoa</taxon>
        <taxon>Nematoda</taxon>
        <taxon>Chromadorea</taxon>
        <taxon>Plectida</taxon>
        <taxon>Plectina</taxon>
        <taxon>Plectoidea</taxon>
        <taxon>Plectidae</taxon>
        <taxon>Plectus</taxon>
    </lineage>
</organism>
<accession>A0A914VZ82</accession>
<dbReference type="WBParaSite" id="PSAMB.scaffold26size110003.g655.t1">
    <property type="protein sequence ID" value="PSAMB.scaffold26size110003.g655.t1"/>
    <property type="gene ID" value="PSAMB.scaffold26size110003.g655"/>
</dbReference>
<dbReference type="Proteomes" id="UP000887566">
    <property type="component" value="Unplaced"/>
</dbReference>
<name>A0A914VZ82_9BILA</name>
<reference evidence="3" key="1">
    <citation type="submission" date="2022-11" db="UniProtKB">
        <authorList>
            <consortium name="WormBaseParasite"/>
        </authorList>
    </citation>
    <scope>IDENTIFICATION</scope>
</reference>
<evidence type="ECO:0000313" key="3">
    <source>
        <dbReference type="WBParaSite" id="PSAMB.scaffold26size110003.g655.t1"/>
    </source>
</evidence>
<feature type="chain" id="PRO_5037317831" evidence="1">
    <location>
        <begin position="24"/>
        <end position="305"/>
    </location>
</feature>
<evidence type="ECO:0000256" key="1">
    <source>
        <dbReference type="SAM" id="SignalP"/>
    </source>
</evidence>
<dbReference type="AlphaFoldDB" id="A0A914VZ82"/>
<keyword evidence="2" id="KW-1185">Reference proteome</keyword>
<evidence type="ECO:0000313" key="2">
    <source>
        <dbReference type="Proteomes" id="UP000887566"/>
    </source>
</evidence>
<keyword evidence="1" id="KW-0732">Signal</keyword>
<sequence>MAAFIKGEIILATCILLRQLCSAKVLYYSRANTTFARMVDDLNTPEFCGYSLAQRFTPIGLRMRSLPAGLKQRLRTFYERAKIQVKEPGEYNDLIWRNQMDNSSSSEDLLNYISIKFDRQLKRDVEHAIRRQLEKWSGTSGLKHTATYGIREYTRGAVMKPHVDQFRTHILSAIINVHQETDEPWPLVAFDHNNERHEIFLNDTVDVVLYESATVIHGRPYPLMGDSYANMFVHFAPIGWDRAVGDYIQSCIDQTSLLCPENGQNCATAKIGHYITDHSLIIDACDHNYERTTLLKRDAYRHRPL</sequence>
<proteinExistence type="predicted"/>